<name>A0A8S5L6U4_9CAUD</name>
<accession>A0A8S5L6U4</accession>
<dbReference type="EMBL" id="BK014646">
    <property type="protein sequence ID" value="DAD65625.1"/>
    <property type="molecule type" value="Genomic_DNA"/>
</dbReference>
<sequence>MAAPLCSIAALARSLGKSEQDPNLIYAIERASARFRSAVGHNVTKETKTLILDPPAGETLLLPVKGVSALTVKLGGIPLEHFTYSPRTGALRRHGGWGTELGTIEVTYTAGSDDVPEDVADAVAEQAASIYATLSTPGVHQISQGSRSISFGVASTTGTTRRWADAVERHRLDGQGVL</sequence>
<organism evidence="1">
    <name type="scientific">Siphoviridae sp. ct45W1</name>
    <dbReference type="NCBI Taxonomy" id="2823562"/>
    <lineage>
        <taxon>Viruses</taxon>
        <taxon>Duplodnaviria</taxon>
        <taxon>Heunggongvirae</taxon>
        <taxon>Uroviricota</taxon>
        <taxon>Caudoviricetes</taxon>
    </lineage>
</organism>
<protein>
    <submittedName>
        <fullName evidence="1">Head to tail adaptor</fullName>
    </submittedName>
</protein>
<proteinExistence type="predicted"/>
<evidence type="ECO:0000313" key="1">
    <source>
        <dbReference type="EMBL" id="DAD65625.1"/>
    </source>
</evidence>
<reference evidence="1" key="1">
    <citation type="journal article" date="2021" name="Proc. Natl. Acad. Sci. U.S.A.">
        <title>A Catalog of Tens of Thousands of Viruses from Human Metagenomes Reveals Hidden Associations with Chronic Diseases.</title>
        <authorList>
            <person name="Tisza M.J."/>
            <person name="Buck C.B."/>
        </authorList>
    </citation>
    <scope>NUCLEOTIDE SEQUENCE</scope>
    <source>
        <strain evidence="1">Ct45W1</strain>
    </source>
</reference>